<keyword evidence="2" id="KW-1185">Reference proteome</keyword>
<accession>A0A0C4YH77</accession>
<reference evidence="1 2" key="1">
    <citation type="journal article" date="2015" name="Genome Announc.">
        <title>Complete Genome Sequence of Cupriavidus basilensis 4G11, Isolated from the Oak Ridge Field Research Center Site.</title>
        <authorList>
            <person name="Ray J."/>
            <person name="Waters R.J."/>
            <person name="Skerker J.M."/>
            <person name="Kuehl J.V."/>
            <person name="Price M.N."/>
            <person name="Huang J."/>
            <person name="Chakraborty R."/>
            <person name="Arkin A.P."/>
            <person name="Deutschbauer A."/>
        </authorList>
    </citation>
    <scope>NUCLEOTIDE SEQUENCE [LARGE SCALE GENOMIC DNA]</scope>
    <source>
        <strain evidence="1">4G11</strain>
    </source>
</reference>
<dbReference type="Proteomes" id="UP000031843">
    <property type="component" value="Chromosome main"/>
</dbReference>
<name>A0A0C4YH77_9BURK</name>
<protein>
    <submittedName>
        <fullName evidence="1">Uncharacterized protein</fullName>
    </submittedName>
</protein>
<dbReference type="STRING" id="68895.RR42_m3915"/>
<dbReference type="EMBL" id="CP010536">
    <property type="protein sequence ID" value="AJG21274.1"/>
    <property type="molecule type" value="Genomic_DNA"/>
</dbReference>
<dbReference type="KEGG" id="cbw:RR42_m3915"/>
<organism evidence="1 2">
    <name type="scientific">Cupriavidus basilensis</name>
    <dbReference type="NCBI Taxonomy" id="68895"/>
    <lineage>
        <taxon>Bacteria</taxon>
        <taxon>Pseudomonadati</taxon>
        <taxon>Pseudomonadota</taxon>
        <taxon>Betaproteobacteria</taxon>
        <taxon>Burkholderiales</taxon>
        <taxon>Burkholderiaceae</taxon>
        <taxon>Cupriavidus</taxon>
    </lineage>
</organism>
<dbReference type="AlphaFoldDB" id="A0A0C4YH77"/>
<sequence length="60" mass="6106">MDLDSLAHGLRSFVFGGWAAVLDSIMGDPHCSKLAAGCSGYPISAGKCRRGQGAPGSDPL</sequence>
<evidence type="ECO:0000313" key="2">
    <source>
        <dbReference type="Proteomes" id="UP000031843"/>
    </source>
</evidence>
<gene>
    <name evidence="1" type="ORF">RR42_m3915</name>
</gene>
<evidence type="ECO:0000313" key="1">
    <source>
        <dbReference type="EMBL" id="AJG21274.1"/>
    </source>
</evidence>
<proteinExistence type="predicted"/>